<feature type="region of interest" description="Disordered" evidence="1">
    <location>
        <begin position="125"/>
        <end position="148"/>
    </location>
</feature>
<proteinExistence type="predicted"/>
<protein>
    <recommendedName>
        <fullName evidence="5">Bacteriophage lysis protein</fullName>
    </recommendedName>
</protein>
<dbReference type="RefSeq" id="WP_006220722.1">
    <property type="nucleotide sequence ID" value="NZ_GG770409.1"/>
</dbReference>
<organism evidence="3 4">
    <name type="scientific">Achromobacter piechaudii ATCC 43553</name>
    <dbReference type="NCBI Taxonomy" id="742159"/>
    <lineage>
        <taxon>Bacteria</taxon>
        <taxon>Pseudomonadati</taxon>
        <taxon>Pseudomonadota</taxon>
        <taxon>Betaproteobacteria</taxon>
        <taxon>Burkholderiales</taxon>
        <taxon>Alcaligenaceae</taxon>
        <taxon>Achromobacter</taxon>
    </lineage>
</organism>
<feature type="chain" id="PRO_5047000324" description="Bacteriophage lysis protein" evidence="2">
    <location>
        <begin position="32"/>
        <end position="148"/>
    </location>
</feature>
<accession>D4XGJ5</accession>
<feature type="compositionally biased region" description="Low complexity" evidence="1">
    <location>
        <begin position="125"/>
        <end position="140"/>
    </location>
</feature>
<gene>
    <name evidence="3" type="ORF">HMPREF0004_4592</name>
</gene>
<name>D4XGJ5_9BURK</name>
<dbReference type="OrthoDB" id="8667406at2"/>
<dbReference type="EMBL" id="ADMS01000104">
    <property type="protein sequence ID" value="EFF74071.1"/>
    <property type="molecule type" value="Genomic_DNA"/>
</dbReference>
<evidence type="ECO:0000313" key="3">
    <source>
        <dbReference type="EMBL" id="EFF74071.1"/>
    </source>
</evidence>
<sequence length="148" mass="15024">MSAVATLGQALTGWKGYAAVALAAATLASCAAWTTQGWRKGVQIAELQRDLQQTRADRNATVLDAIKIDINAIAGAAARAAADAGALPAQVGEMTKALKNAKPLLVGCRPDDVRVRSLTDAVRAARGAAAGQPPGRAMPANTGPTAKP</sequence>
<reference evidence="4" key="1">
    <citation type="submission" date="2010-03" db="EMBL/GenBank/DDBJ databases">
        <title>Complete sequence of Mobiluncus curtisii ATCC 43063.</title>
        <authorList>
            <person name="Muzny D."/>
            <person name="Qin X."/>
            <person name="Deng J."/>
            <person name="Jiang H."/>
            <person name="Liu Y."/>
            <person name="Qu J."/>
            <person name="Song X.-Z."/>
            <person name="Zhang L."/>
            <person name="Thornton R."/>
            <person name="Coyle M."/>
            <person name="Francisco L."/>
            <person name="Jackson L."/>
            <person name="Javaid M."/>
            <person name="Korchina V."/>
            <person name="Kovar C."/>
            <person name="Mata R."/>
            <person name="Mathew T."/>
            <person name="Ngo R."/>
            <person name="Nguyen L."/>
            <person name="Nguyen N."/>
            <person name="Okwuonu G."/>
            <person name="Ongeri F."/>
            <person name="Pham C."/>
            <person name="Simmons D."/>
            <person name="Wilczek-Boney K."/>
            <person name="Hale W."/>
            <person name="Jakkamsetti A."/>
            <person name="Pham P."/>
            <person name="Ruth R."/>
            <person name="San Lucas F."/>
            <person name="Warren J."/>
            <person name="Zhang J."/>
            <person name="Zhao Z."/>
            <person name="Zhou C."/>
            <person name="Zhu D."/>
            <person name="Lee S."/>
            <person name="Bess C."/>
            <person name="Blankenburg K."/>
            <person name="Forbes L."/>
            <person name="Fu Q."/>
            <person name="Gubbala S."/>
            <person name="Hirani K."/>
            <person name="Jayaseelan J.C."/>
            <person name="Lara F."/>
            <person name="Munidasa M."/>
            <person name="Palculict T."/>
            <person name="Patil S."/>
            <person name="Pu L.-L."/>
            <person name="Saada N."/>
            <person name="Tang L."/>
            <person name="Weissenberger G."/>
            <person name="Zhu Y."/>
            <person name="Hemphill L."/>
            <person name="Shang Y."/>
            <person name="Youmans B."/>
            <person name="Ayvaz T."/>
            <person name="Ross M."/>
            <person name="Santibanez J."/>
            <person name="Aqrawi P."/>
            <person name="Gross S."/>
            <person name="Joshi V."/>
            <person name="Fowler G."/>
            <person name="Nazareth L."/>
            <person name="Reid J."/>
            <person name="Worley K."/>
            <person name="Petrosino J."/>
            <person name="Highlander S."/>
            <person name="Gibbs R."/>
            <person name="Gibbs R."/>
        </authorList>
    </citation>
    <scope>NUCLEOTIDE SEQUENCE [LARGE SCALE GENOMIC DNA]</scope>
    <source>
        <strain evidence="4">ATCC 43553</strain>
    </source>
</reference>
<evidence type="ECO:0000256" key="1">
    <source>
        <dbReference type="SAM" id="MobiDB-lite"/>
    </source>
</evidence>
<keyword evidence="2" id="KW-0732">Signal</keyword>
<evidence type="ECO:0000256" key="2">
    <source>
        <dbReference type="SAM" id="SignalP"/>
    </source>
</evidence>
<evidence type="ECO:0000313" key="4">
    <source>
        <dbReference type="Proteomes" id="UP000004510"/>
    </source>
</evidence>
<evidence type="ECO:0008006" key="5">
    <source>
        <dbReference type="Google" id="ProtNLM"/>
    </source>
</evidence>
<dbReference type="AlphaFoldDB" id="D4XGJ5"/>
<comment type="caution">
    <text evidence="3">The sequence shown here is derived from an EMBL/GenBank/DDBJ whole genome shotgun (WGS) entry which is preliminary data.</text>
</comment>
<dbReference type="Proteomes" id="UP000004510">
    <property type="component" value="Unassembled WGS sequence"/>
</dbReference>
<dbReference type="HOGENOM" id="CLU_1754835_0_0_4"/>
<feature type="signal peptide" evidence="2">
    <location>
        <begin position="1"/>
        <end position="31"/>
    </location>
</feature>